<evidence type="ECO:0000256" key="1">
    <source>
        <dbReference type="SAM" id="MobiDB-lite"/>
    </source>
</evidence>
<gene>
    <name evidence="2" type="ORF">S01H1_61009</name>
</gene>
<comment type="caution">
    <text evidence="2">The sequence shown here is derived from an EMBL/GenBank/DDBJ whole genome shotgun (WGS) entry which is preliminary data.</text>
</comment>
<organism evidence="2">
    <name type="scientific">marine sediment metagenome</name>
    <dbReference type="NCBI Taxonomy" id="412755"/>
    <lineage>
        <taxon>unclassified sequences</taxon>
        <taxon>metagenomes</taxon>
        <taxon>ecological metagenomes</taxon>
    </lineage>
</organism>
<protein>
    <submittedName>
        <fullName evidence="2">Uncharacterized protein</fullName>
    </submittedName>
</protein>
<proteinExistence type="predicted"/>
<dbReference type="EMBL" id="BARS01039980">
    <property type="protein sequence ID" value="GAG25160.1"/>
    <property type="molecule type" value="Genomic_DNA"/>
</dbReference>
<dbReference type="AlphaFoldDB" id="X0W3N3"/>
<accession>X0W3N3</accession>
<name>X0W3N3_9ZZZZ</name>
<feature type="non-terminal residue" evidence="2">
    <location>
        <position position="1"/>
    </location>
</feature>
<reference evidence="2" key="1">
    <citation type="journal article" date="2014" name="Front. Microbiol.">
        <title>High frequency of phylogenetically diverse reductive dehalogenase-homologous genes in deep subseafloor sedimentary metagenomes.</title>
        <authorList>
            <person name="Kawai M."/>
            <person name="Futagami T."/>
            <person name="Toyoda A."/>
            <person name="Takaki Y."/>
            <person name="Nishi S."/>
            <person name="Hori S."/>
            <person name="Arai W."/>
            <person name="Tsubouchi T."/>
            <person name="Morono Y."/>
            <person name="Uchiyama I."/>
            <person name="Ito T."/>
            <person name="Fujiyama A."/>
            <person name="Inagaki F."/>
            <person name="Takami H."/>
        </authorList>
    </citation>
    <scope>NUCLEOTIDE SEQUENCE</scope>
    <source>
        <strain evidence="2">Expedition CK06-06</strain>
    </source>
</reference>
<evidence type="ECO:0000313" key="2">
    <source>
        <dbReference type="EMBL" id="GAG25160.1"/>
    </source>
</evidence>
<feature type="non-terminal residue" evidence="2">
    <location>
        <position position="254"/>
    </location>
</feature>
<sequence>GALMDTEVDADIKTLDLPASTTITAFAQTFLDDADQAAVQATLDVDPSGTDNSTDITLANSPTYISLSGQILTHDPIDISGADVTGNLPKENLNSGTGATSSTYWRGDETWATPAGGGDVVSSEGASDTLDGELVVFDDTDGKLVRRSTTITETILDTMKAVTDETAGNPHGVDFDSLLGGTLTRLKQLTSGVLITEQANEINTLDTEASPASGDLFIMERASDGAKRAVTADNLPGSGGGGDVSATGTPLITE</sequence>
<feature type="region of interest" description="Disordered" evidence="1">
    <location>
        <begin position="232"/>
        <end position="254"/>
    </location>
</feature>